<comment type="subcellular location">
    <subcellularLocation>
        <location evidence="1 8">Cell membrane</location>
        <topology evidence="1 8">Multi-pass membrane protein</topology>
    </subcellularLocation>
</comment>
<evidence type="ECO:0000256" key="6">
    <source>
        <dbReference type="ARBA" id="ARBA00022989"/>
    </source>
</evidence>
<dbReference type="InterPro" id="IPR007208">
    <property type="entry name" value="MrpF/PhaF-like"/>
</dbReference>
<comment type="similarity">
    <text evidence="2 8">Belongs to the CPA3 antiporters (TC 2.A.63) subunit F family.</text>
</comment>
<gene>
    <name evidence="10" type="ORF">ETP66_07180</name>
</gene>
<keyword evidence="7 8" id="KW-0472">Membrane</keyword>
<comment type="caution">
    <text evidence="10">The sequence shown here is derived from an EMBL/GenBank/DDBJ whole genome shotgun (WGS) entry which is preliminary data.</text>
</comment>
<organism evidence="10 11">
    <name type="scientific">Thermus thermamylovorans</name>
    <dbReference type="NCBI Taxonomy" id="2509362"/>
    <lineage>
        <taxon>Bacteria</taxon>
        <taxon>Thermotogati</taxon>
        <taxon>Deinococcota</taxon>
        <taxon>Deinococci</taxon>
        <taxon>Thermales</taxon>
        <taxon>Thermaceae</taxon>
        <taxon>Thermus</taxon>
    </lineage>
</organism>
<dbReference type="EMBL" id="SIJL01000008">
    <property type="protein sequence ID" value="TBH20138.1"/>
    <property type="molecule type" value="Genomic_DNA"/>
</dbReference>
<reference evidence="10 11" key="1">
    <citation type="submission" date="2019-02" db="EMBL/GenBank/DDBJ databases">
        <title>Thermus sp. a novel from hot spring.</title>
        <authorList>
            <person name="Zhao Z."/>
        </authorList>
    </citation>
    <scope>NUCLEOTIDE SEQUENCE [LARGE SCALE GENOMIC DNA]</scope>
    <source>
        <strain evidence="10 11">CFH 72773T</strain>
    </source>
</reference>
<keyword evidence="6 9" id="KW-1133">Transmembrane helix</keyword>
<feature type="transmembrane region" description="Helical" evidence="9">
    <location>
        <begin position="55"/>
        <end position="78"/>
    </location>
</feature>
<dbReference type="OrthoDB" id="290189at2"/>
<dbReference type="RefSeq" id="WP_130841962.1">
    <property type="nucleotide sequence ID" value="NZ_SIJL01000008.1"/>
</dbReference>
<evidence type="ECO:0000256" key="1">
    <source>
        <dbReference type="ARBA" id="ARBA00004651"/>
    </source>
</evidence>
<name>A0A4Q9B413_9DEIN</name>
<evidence type="ECO:0000313" key="11">
    <source>
        <dbReference type="Proteomes" id="UP000292858"/>
    </source>
</evidence>
<proteinExistence type="inferred from homology"/>
<keyword evidence="8" id="KW-0406">Ion transport</keyword>
<dbReference type="GO" id="GO:0005886">
    <property type="term" value="C:plasma membrane"/>
    <property type="evidence" value="ECO:0007669"/>
    <property type="project" value="UniProtKB-SubCell"/>
</dbReference>
<dbReference type="PANTHER" id="PTHR34702">
    <property type="entry name" value="NA(+)/H(+) ANTIPORTER SUBUNIT F1"/>
    <property type="match status" value="1"/>
</dbReference>
<evidence type="ECO:0000256" key="9">
    <source>
        <dbReference type="SAM" id="Phobius"/>
    </source>
</evidence>
<dbReference type="Proteomes" id="UP000292858">
    <property type="component" value="Unassembled WGS sequence"/>
</dbReference>
<evidence type="ECO:0000256" key="3">
    <source>
        <dbReference type="ARBA" id="ARBA00022448"/>
    </source>
</evidence>
<dbReference type="PIRSF" id="PIRSF028784">
    <property type="entry name" value="MrpF"/>
    <property type="match status" value="1"/>
</dbReference>
<dbReference type="PANTHER" id="PTHR34702:SF1">
    <property type="entry name" value="NA(+)_H(+) ANTIPORTER SUBUNIT F"/>
    <property type="match status" value="1"/>
</dbReference>
<protein>
    <submittedName>
        <fullName evidence="10">Pesticidal protein Cry22Aa</fullName>
    </submittedName>
</protein>
<feature type="transmembrane region" description="Helical" evidence="9">
    <location>
        <begin position="32"/>
        <end position="50"/>
    </location>
</feature>
<evidence type="ECO:0000256" key="7">
    <source>
        <dbReference type="ARBA" id="ARBA00023136"/>
    </source>
</evidence>
<accession>A0A4Q9B413</accession>
<evidence type="ECO:0000313" key="10">
    <source>
        <dbReference type="EMBL" id="TBH20138.1"/>
    </source>
</evidence>
<evidence type="ECO:0000256" key="5">
    <source>
        <dbReference type="ARBA" id="ARBA00022692"/>
    </source>
</evidence>
<keyword evidence="4 8" id="KW-1003">Cell membrane</keyword>
<evidence type="ECO:0000256" key="2">
    <source>
        <dbReference type="ARBA" id="ARBA00009212"/>
    </source>
</evidence>
<keyword evidence="3 8" id="KW-0813">Transport</keyword>
<keyword evidence="11" id="KW-1185">Reference proteome</keyword>
<dbReference type="AlphaFoldDB" id="A0A4Q9B413"/>
<keyword evidence="8" id="KW-0050">Antiport</keyword>
<sequence length="83" mass="9253">MKELSLFLLTVALALTLYRLLRGPSLPDRVLGLEMVGFGFMGLALVYALLTRQVFFVDVATVLALVSFLATIAFARFIERSRE</sequence>
<evidence type="ECO:0000256" key="8">
    <source>
        <dbReference type="PIRNR" id="PIRNR028784"/>
    </source>
</evidence>
<dbReference type="Pfam" id="PF04066">
    <property type="entry name" value="MrpF_PhaF"/>
    <property type="match status" value="1"/>
</dbReference>
<evidence type="ECO:0000256" key="4">
    <source>
        <dbReference type="ARBA" id="ARBA00022475"/>
    </source>
</evidence>
<dbReference type="GO" id="GO:0015385">
    <property type="term" value="F:sodium:proton antiporter activity"/>
    <property type="evidence" value="ECO:0007669"/>
    <property type="project" value="TreeGrafter"/>
</dbReference>
<keyword evidence="5 9" id="KW-0812">Transmembrane</keyword>